<reference evidence="1" key="1">
    <citation type="journal article" date="2020" name="Nature">
        <title>Giant virus diversity and host interactions through global metagenomics.</title>
        <authorList>
            <person name="Schulz F."/>
            <person name="Roux S."/>
            <person name="Paez-Espino D."/>
            <person name="Jungbluth S."/>
            <person name="Walsh D.A."/>
            <person name="Denef V.J."/>
            <person name="McMahon K.D."/>
            <person name="Konstantinidis K.T."/>
            <person name="Eloe-Fadrosh E.A."/>
            <person name="Kyrpides N.C."/>
            <person name="Woyke T."/>
        </authorList>
    </citation>
    <scope>NUCLEOTIDE SEQUENCE</scope>
    <source>
        <strain evidence="1">GVMAG-S-1101172-89</strain>
    </source>
</reference>
<evidence type="ECO:0000313" key="1">
    <source>
        <dbReference type="EMBL" id="QHU12898.1"/>
    </source>
</evidence>
<dbReference type="PANTHER" id="PTHR37490">
    <property type="entry name" value="EXPRESSED PROTEIN"/>
    <property type="match status" value="1"/>
</dbReference>
<dbReference type="InterPro" id="IPR021838">
    <property type="entry name" value="DUF3431"/>
</dbReference>
<dbReference type="PANTHER" id="PTHR37490:SF1">
    <property type="entry name" value="GLYCOSYLTRANSFERASE 2-LIKE DOMAIN-CONTAINING PROTEIN"/>
    <property type="match status" value="1"/>
</dbReference>
<dbReference type="AlphaFoldDB" id="A0A6C0K9F6"/>
<sequence>MFRTIYVYNKGPDMAKTADNMHIETLPNMGREAHTYLHHIIHHYPHRDHTSTTVFVPGSVYSKPYKSSQIHKILEHLKKSPSKSVIVENKQERLNTVKDFTLNQYSITNEGNRTLNPNVKLNTANTNPLGPWFAKYVPNEEMRCLSTNGIFAVSSEDIRKRDKPFYESLIRTVSTKNPVAVHYLERLWANIMSIQKCI</sequence>
<dbReference type="EMBL" id="MN740810">
    <property type="protein sequence ID" value="QHU12898.1"/>
    <property type="molecule type" value="Genomic_DNA"/>
</dbReference>
<accession>A0A6C0K9F6</accession>
<organism evidence="1">
    <name type="scientific">viral metagenome</name>
    <dbReference type="NCBI Taxonomy" id="1070528"/>
    <lineage>
        <taxon>unclassified sequences</taxon>
        <taxon>metagenomes</taxon>
        <taxon>organismal metagenomes</taxon>
    </lineage>
</organism>
<protein>
    <submittedName>
        <fullName evidence="1">Uncharacterized protein</fullName>
    </submittedName>
</protein>
<proteinExistence type="predicted"/>
<name>A0A6C0K9F6_9ZZZZ</name>
<dbReference type="Pfam" id="PF11913">
    <property type="entry name" value="DUF3431"/>
    <property type="match status" value="1"/>
</dbReference>